<comment type="similarity">
    <text evidence="2">Belongs to the biopterin-dependent aromatic amino acid hydroxylase family.</text>
</comment>
<evidence type="ECO:0000256" key="3">
    <source>
        <dbReference type="ARBA" id="ARBA00011995"/>
    </source>
</evidence>
<keyword evidence="13" id="KW-1185">Reference proteome</keyword>
<feature type="binding site" evidence="8">
    <location>
        <position position="262"/>
    </location>
    <ligand>
        <name>Fe cation</name>
        <dbReference type="ChEBI" id="CHEBI:24875"/>
    </ligand>
</feature>
<feature type="binding site" evidence="8">
    <location>
        <position position="267"/>
    </location>
    <ligand>
        <name>Fe cation</name>
        <dbReference type="ChEBI" id="CHEBI:24875"/>
    </ligand>
</feature>
<protein>
    <recommendedName>
        <fullName evidence="3">phenylalanine 4-monooxygenase</fullName>
        <ecNumber evidence="3">1.14.16.1</ecNumber>
    </recommendedName>
</protein>
<proteinExistence type="inferred from homology"/>
<feature type="non-terminal residue" evidence="11">
    <location>
        <position position="332"/>
    </location>
</feature>
<keyword evidence="7" id="KW-0503">Monooxygenase</keyword>
<dbReference type="InterPro" id="IPR001273">
    <property type="entry name" value="ArAA_hydroxylase"/>
</dbReference>
<dbReference type="SUPFAM" id="SSF55021">
    <property type="entry name" value="ACT-like"/>
    <property type="match status" value="1"/>
</dbReference>
<dbReference type="PROSITE" id="PS00367">
    <property type="entry name" value="BH4_AAA_HYDROXYL_1"/>
    <property type="match status" value="1"/>
</dbReference>
<feature type="domain" description="ACT" evidence="10">
    <location>
        <begin position="14"/>
        <end position="93"/>
    </location>
</feature>
<dbReference type="InterPro" id="IPR019774">
    <property type="entry name" value="Aromatic-AA_hydroxylase_C"/>
</dbReference>
<feature type="domain" description="Biopterin-dependent aromatic amino acid hydroxylase family profile" evidence="9">
    <location>
        <begin position="82"/>
        <end position="332"/>
    </location>
</feature>
<dbReference type="PANTHER" id="PTHR11473">
    <property type="entry name" value="AROMATIC AMINO ACID HYDROXYLASE"/>
    <property type="match status" value="1"/>
</dbReference>
<dbReference type="Gene3D" id="1.10.800.10">
    <property type="entry name" value="Aromatic amino acid hydroxylase"/>
    <property type="match status" value="1"/>
</dbReference>
<evidence type="ECO:0000259" key="9">
    <source>
        <dbReference type="PROSITE" id="PS51410"/>
    </source>
</evidence>
<evidence type="ECO:0000256" key="6">
    <source>
        <dbReference type="ARBA" id="ARBA00023004"/>
    </source>
</evidence>
<dbReference type="Proteomes" id="UP000663829">
    <property type="component" value="Unassembled WGS sequence"/>
</dbReference>
<dbReference type="AlphaFoldDB" id="A0A815MPU0"/>
<dbReference type="PANTHER" id="PTHR11473:SF24">
    <property type="entry name" value="PHENYLALANINE-4-HYDROXYLASE"/>
    <property type="match status" value="1"/>
</dbReference>
<accession>A0A815MPU0</accession>
<feature type="binding site" evidence="8">
    <location>
        <position position="307"/>
    </location>
    <ligand>
        <name>Fe cation</name>
        <dbReference type="ChEBI" id="CHEBI:24875"/>
    </ligand>
</feature>
<keyword evidence="4 8" id="KW-0479">Metal-binding</keyword>
<evidence type="ECO:0000256" key="2">
    <source>
        <dbReference type="ARBA" id="ARBA00009712"/>
    </source>
</evidence>
<dbReference type="GO" id="GO:0004505">
    <property type="term" value="F:phenylalanine 4-monooxygenase activity"/>
    <property type="evidence" value="ECO:0007669"/>
    <property type="project" value="UniProtKB-EC"/>
</dbReference>
<dbReference type="InterPro" id="IPR045865">
    <property type="entry name" value="ACT-like_dom_sf"/>
</dbReference>
<evidence type="ECO:0000256" key="4">
    <source>
        <dbReference type="ARBA" id="ARBA00022723"/>
    </source>
</evidence>
<dbReference type="EMBL" id="CAJOBC010083718">
    <property type="protein sequence ID" value="CAF4305814.1"/>
    <property type="molecule type" value="Genomic_DNA"/>
</dbReference>
<evidence type="ECO:0000259" key="10">
    <source>
        <dbReference type="PROSITE" id="PS51671"/>
    </source>
</evidence>
<reference evidence="11" key="1">
    <citation type="submission" date="2021-02" db="EMBL/GenBank/DDBJ databases">
        <authorList>
            <person name="Nowell W R."/>
        </authorList>
    </citation>
    <scope>NUCLEOTIDE SEQUENCE</scope>
</reference>
<name>A0A815MPU0_9BILA</name>
<dbReference type="InterPro" id="IPR036951">
    <property type="entry name" value="ArAA_hydroxylase_sf"/>
</dbReference>
<evidence type="ECO:0000256" key="8">
    <source>
        <dbReference type="PIRSR" id="PIRSR601273-2"/>
    </source>
</evidence>
<dbReference type="EC" id="1.14.16.1" evidence="3"/>
<evidence type="ECO:0000313" key="11">
    <source>
        <dbReference type="EMBL" id="CAF1424424.1"/>
    </source>
</evidence>
<gene>
    <name evidence="11" type="ORF">GPM918_LOCUS33802</name>
    <name evidence="12" type="ORF">SRO942_LOCUS34493</name>
</gene>
<comment type="cofactor">
    <cofactor evidence="1 8">
        <name>Fe(2+)</name>
        <dbReference type="ChEBI" id="CHEBI:29033"/>
    </cofactor>
</comment>
<dbReference type="OrthoDB" id="983542at2759"/>
<dbReference type="InterPro" id="IPR018301">
    <property type="entry name" value="ArAA_hydroxylase_Fe/CU_BS"/>
</dbReference>
<dbReference type="Proteomes" id="UP000681722">
    <property type="component" value="Unassembled WGS sequence"/>
</dbReference>
<sequence length="332" mass="38150">MEFADEDRTAKTSLIFALDEETFGSLSKALRIFEEHGVNLLRIESRLAKHNKTDHELYVECDNRMGGVAEAVKELRERSKYIHVLSTAHNSSRPVPWFPRKIGELDQFANRVLSYGSELESDHPGFRDVLYRKRRKEFADIAINYRHNQPIPRVTYTEQETQTWSTVFKELTQLYPSHACKEFNNIFPLLIDNCGYTQNNIPQLEDVSQFLRDCSGFRLRPVAGLLSSRDFLAGLAFRVFHSTQYIRHYSVPMYTPEPDVCHELLGHVPLLADPDFAEFSQEIGLASLGAPDEYITHLASVYWFTIEFGLCVENNERRAYGAGLLSSFGELQ</sequence>
<dbReference type="InterPro" id="IPR002912">
    <property type="entry name" value="ACT_dom"/>
</dbReference>
<evidence type="ECO:0000313" key="12">
    <source>
        <dbReference type="EMBL" id="CAF4305814.1"/>
    </source>
</evidence>
<dbReference type="GO" id="GO:0005506">
    <property type="term" value="F:iron ion binding"/>
    <property type="evidence" value="ECO:0007669"/>
    <property type="project" value="InterPro"/>
</dbReference>
<dbReference type="SUPFAM" id="SSF56534">
    <property type="entry name" value="Aromatic aminoacid monoxygenases, catalytic and oligomerization domains"/>
    <property type="match status" value="1"/>
</dbReference>
<comment type="caution">
    <text evidence="11">The sequence shown here is derived from an EMBL/GenBank/DDBJ whole genome shotgun (WGS) entry which is preliminary data.</text>
</comment>
<evidence type="ECO:0000256" key="5">
    <source>
        <dbReference type="ARBA" id="ARBA00023002"/>
    </source>
</evidence>
<evidence type="ECO:0000256" key="7">
    <source>
        <dbReference type="ARBA" id="ARBA00023033"/>
    </source>
</evidence>
<keyword evidence="5" id="KW-0560">Oxidoreductase</keyword>
<keyword evidence="6 8" id="KW-0408">Iron</keyword>
<dbReference type="PROSITE" id="PS51671">
    <property type="entry name" value="ACT"/>
    <property type="match status" value="1"/>
</dbReference>
<evidence type="ECO:0000256" key="1">
    <source>
        <dbReference type="ARBA" id="ARBA00001954"/>
    </source>
</evidence>
<dbReference type="PRINTS" id="PR00372">
    <property type="entry name" value="FYWHYDRXLASE"/>
</dbReference>
<dbReference type="Pfam" id="PF00351">
    <property type="entry name" value="Biopterin_H"/>
    <property type="match status" value="1"/>
</dbReference>
<dbReference type="PROSITE" id="PS51410">
    <property type="entry name" value="BH4_AAA_HYDROXYL_2"/>
    <property type="match status" value="1"/>
</dbReference>
<dbReference type="EMBL" id="CAJNOQ010018286">
    <property type="protein sequence ID" value="CAF1424424.1"/>
    <property type="molecule type" value="Genomic_DNA"/>
</dbReference>
<evidence type="ECO:0000313" key="13">
    <source>
        <dbReference type="Proteomes" id="UP000663829"/>
    </source>
</evidence>
<organism evidence="11 13">
    <name type="scientific">Didymodactylos carnosus</name>
    <dbReference type="NCBI Taxonomy" id="1234261"/>
    <lineage>
        <taxon>Eukaryota</taxon>
        <taxon>Metazoa</taxon>
        <taxon>Spiralia</taxon>
        <taxon>Gnathifera</taxon>
        <taxon>Rotifera</taxon>
        <taxon>Eurotatoria</taxon>
        <taxon>Bdelloidea</taxon>
        <taxon>Philodinida</taxon>
        <taxon>Philodinidae</taxon>
        <taxon>Didymodactylos</taxon>
    </lineage>
</organism>
<dbReference type="InterPro" id="IPR036329">
    <property type="entry name" value="Aro-AA_hydroxylase_C_sf"/>
</dbReference>